<dbReference type="Pfam" id="PF00111">
    <property type="entry name" value="Fer2"/>
    <property type="match status" value="1"/>
</dbReference>
<evidence type="ECO:0000256" key="3">
    <source>
        <dbReference type="ARBA" id="ARBA00023002"/>
    </source>
</evidence>
<protein>
    <submittedName>
        <fullName evidence="8">Aerobic-type carbon monoxide dehydrogenase, small subunit CoxS/CutS homologs</fullName>
    </submittedName>
</protein>
<proteinExistence type="predicted"/>
<gene>
    <name evidence="8" type="ORF">LARV_03514</name>
</gene>
<evidence type="ECO:0000256" key="4">
    <source>
        <dbReference type="ARBA" id="ARBA00023004"/>
    </source>
</evidence>
<evidence type="ECO:0000256" key="6">
    <source>
        <dbReference type="ARBA" id="ARBA00060707"/>
    </source>
</evidence>
<dbReference type="GO" id="GO:0016491">
    <property type="term" value="F:oxidoreductase activity"/>
    <property type="evidence" value="ECO:0007669"/>
    <property type="project" value="UniProtKB-KW"/>
</dbReference>
<dbReference type="PROSITE" id="PS51085">
    <property type="entry name" value="2FE2S_FER_2"/>
    <property type="match status" value="1"/>
</dbReference>
<reference evidence="8" key="1">
    <citation type="submission" date="2015-07" db="EMBL/GenBank/DDBJ databases">
        <title>Draft Genome Sequences of Anaerolinea thermolimosa IMO-1, Bellilinea caldifistulae GOMI-1, Leptolinea tardivitalis YMTK-2, Levilinea saccharolytica KIBI-1,Longilinea arvoryzae KOME-1, Previously Described as Members of the Anaerolineaceae (Chloroflexi).</title>
        <authorList>
            <person name="Sekiguchi Y."/>
            <person name="Ohashi A."/>
            <person name="Matsuura N."/>
            <person name="Tourlousse M.D."/>
        </authorList>
    </citation>
    <scope>NUCLEOTIDE SEQUENCE [LARGE SCALE GENOMIC DNA]</scope>
    <source>
        <strain evidence="8">KOME-1</strain>
    </source>
</reference>
<dbReference type="GO" id="GO:0046872">
    <property type="term" value="F:metal ion binding"/>
    <property type="evidence" value="ECO:0007669"/>
    <property type="project" value="UniProtKB-KW"/>
</dbReference>
<dbReference type="InterPro" id="IPR012675">
    <property type="entry name" value="Beta-grasp_dom_sf"/>
</dbReference>
<keyword evidence="9" id="KW-1185">Reference proteome</keyword>
<dbReference type="OrthoDB" id="9796880at2"/>
<dbReference type="Proteomes" id="UP000055060">
    <property type="component" value="Unassembled WGS sequence"/>
</dbReference>
<dbReference type="InterPro" id="IPR036884">
    <property type="entry name" value="2Fe-2S-bd_dom_sf"/>
</dbReference>
<dbReference type="FunFam" id="3.10.20.30:FF:000020">
    <property type="entry name" value="Xanthine dehydrogenase iron-sulfur subunit"/>
    <property type="match status" value="1"/>
</dbReference>
<dbReference type="EMBL" id="DF967972">
    <property type="protein sequence ID" value="GAP15722.1"/>
    <property type="molecule type" value="Genomic_DNA"/>
</dbReference>
<evidence type="ECO:0000313" key="9">
    <source>
        <dbReference type="Proteomes" id="UP000055060"/>
    </source>
</evidence>
<feature type="domain" description="2Fe-2S ferredoxin-type" evidence="7">
    <location>
        <begin position="4"/>
        <end position="80"/>
    </location>
</feature>
<dbReference type="InterPro" id="IPR006058">
    <property type="entry name" value="2Fe2S_fd_BS"/>
</dbReference>
<dbReference type="Gene3D" id="1.10.150.120">
    <property type="entry name" value="[2Fe-2S]-binding domain"/>
    <property type="match status" value="1"/>
</dbReference>
<dbReference type="PANTHER" id="PTHR44379">
    <property type="entry name" value="OXIDOREDUCTASE WITH IRON-SULFUR SUBUNIT"/>
    <property type="match status" value="1"/>
</dbReference>
<dbReference type="GO" id="GO:0051537">
    <property type="term" value="F:2 iron, 2 sulfur cluster binding"/>
    <property type="evidence" value="ECO:0007669"/>
    <property type="project" value="UniProtKB-KW"/>
</dbReference>
<evidence type="ECO:0000256" key="2">
    <source>
        <dbReference type="ARBA" id="ARBA00022723"/>
    </source>
</evidence>
<keyword evidence="4" id="KW-0408">Iron</keyword>
<dbReference type="SUPFAM" id="SSF47741">
    <property type="entry name" value="CO dehydrogenase ISP C-domain like"/>
    <property type="match status" value="1"/>
</dbReference>
<dbReference type="CDD" id="cd00207">
    <property type="entry name" value="fer2"/>
    <property type="match status" value="1"/>
</dbReference>
<dbReference type="RefSeq" id="WP_075075293.1">
    <property type="nucleotide sequence ID" value="NZ_DF967972.1"/>
</dbReference>
<keyword evidence="5" id="KW-0411">Iron-sulfur</keyword>
<evidence type="ECO:0000256" key="5">
    <source>
        <dbReference type="ARBA" id="ARBA00023014"/>
    </source>
</evidence>
<dbReference type="Gene3D" id="3.10.20.30">
    <property type="match status" value="1"/>
</dbReference>
<keyword evidence="1" id="KW-0001">2Fe-2S</keyword>
<dbReference type="Pfam" id="PF01799">
    <property type="entry name" value="Fer2_2"/>
    <property type="match status" value="1"/>
</dbReference>
<keyword evidence="3" id="KW-0560">Oxidoreductase</keyword>
<evidence type="ECO:0000259" key="7">
    <source>
        <dbReference type="PROSITE" id="PS51085"/>
    </source>
</evidence>
<dbReference type="InterPro" id="IPR001041">
    <property type="entry name" value="2Fe-2S_ferredoxin-type"/>
</dbReference>
<dbReference type="SUPFAM" id="SSF54292">
    <property type="entry name" value="2Fe-2S ferredoxin-like"/>
    <property type="match status" value="1"/>
</dbReference>
<accession>A0A0S7BPG7</accession>
<evidence type="ECO:0000313" key="8">
    <source>
        <dbReference type="EMBL" id="GAP15722.1"/>
    </source>
</evidence>
<dbReference type="AlphaFoldDB" id="A0A0S7BPG7"/>
<dbReference type="InterPro" id="IPR036010">
    <property type="entry name" value="2Fe-2S_ferredoxin-like_sf"/>
</dbReference>
<dbReference type="PANTHER" id="PTHR44379:SF5">
    <property type="entry name" value="OXIDOREDUCTASE WITH IRON-SULFUR SUBUNIT"/>
    <property type="match status" value="1"/>
</dbReference>
<sequence>MAIHPVHLTVNGHLEQVNVPSNMTLLVLLREVLALTGTKNGCSAGECGACTVLLNGEPVNSCMVLAVECDGAEVTTVEGLANDRQLDPVQEAIIQAGGVQCGFCTPGVLISSRALLNRNPEPSEEEIKEALVGNLCRCTGYFRIIEAVKQAAKG</sequence>
<comment type="pathway">
    <text evidence="6">Alkaloid degradation; nicotine degradation.</text>
</comment>
<dbReference type="STRING" id="360412.LARV_03514"/>
<evidence type="ECO:0000256" key="1">
    <source>
        <dbReference type="ARBA" id="ARBA00022714"/>
    </source>
</evidence>
<dbReference type="InterPro" id="IPR002888">
    <property type="entry name" value="2Fe-2S-bd"/>
</dbReference>
<dbReference type="PROSITE" id="PS00197">
    <property type="entry name" value="2FE2S_FER_1"/>
    <property type="match status" value="1"/>
</dbReference>
<organism evidence="8">
    <name type="scientific">Longilinea arvoryzae</name>
    <dbReference type="NCBI Taxonomy" id="360412"/>
    <lineage>
        <taxon>Bacteria</taxon>
        <taxon>Bacillati</taxon>
        <taxon>Chloroflexota</taxon>
        <taxon>Anaerolineae</taxon>
        <taxon>Anaerolineales</taxon>
        <taxon>Anaerolineaceae</taxon>
        <taxon>Longilinea</taxon>
    </lineage>
</organism>
<dbReference type="InterPro" id="IPR051452">
    <property type="entry name" value="Diverse_Oxidoreductases"/>
</dbReference>
<keyword evidence="2" id="KW-0479">Metal-binding</keyword>
<name>A0A0S7BPG7_9CHLR</name>